<keyword evidence="1" id="KW-1185">Reference proteome</keyword>
<proteinExistence type="predicted"/>
<dbReference type="WBParaSite" id="Pan_g6232.t1">
    <property type="protein sequence ID" value="Pan_g6232.t1"/>
    <property type="gene ID" value="Pan_g6232"/>
</dbReference>
<reference evidence="2" key="2">
    <citation type="submission" date="2020-10" db="UniProtKB">
        <authorList>
            <consortium name="WormBaseParasite"/>
        </authorList>
    </citation>
    <scope>IDENTIFICATION</scope>
</reference>
<dbReference type="Proteomes" id="UP000492821">
    <property type="component" value="Unassembled WGS sequence"/>
</dbReference>
<name>A0A7E4W1R1_PANRE</name>
<evidence type="ECO:0000313" key="1">
    <source>
        <dbReference type="Proteomes" id="UP000492821"/>
    </source>
</evidence>
<evidence type="ECO:0000313" key="2">
    <source>
        <dbReference type="WBParaSite" id="Pan_g6232.t1"/>
    </source>
</evidence>
<dbReference type="AlphaFoldDB" id="A0A7E4W1R1"/>
<organism evidence="1 2">
    <name type="scientific">Panagrellus redivivus</name>
    <name type="common">Microworm</name>
    <dbReference type="NCBI Taxonomy" id="6233"/>
    <lineage>
        <taxon>Eukaryota</taxon>
        <taxon>Metazoa</taxon>
        <taxon>Ecdysozoa</taxon>
        <taxon>Nematoda</taxon>
        <taxon>Chromadorea</taxon>
        <taxon>Rhabditida</taxon>
        <taxon>Tylenchina</taxon>
        <taxon>Panagrolaimomorpha</taxon>
        <taxon>Panagrolaimoidea</taxon>
        <taxon>Panagrolaimidae</taxon>
        <taxon>Panagrellus</taxon>
    </lineage>
</organism>
<accession>A0A7E4W1R1</accession>
<sequence length="83" mass="9265">MWTRLKGKPTIFTLQEPRCGSIIAESASHRFTKSDTKTYYRKDPVKYALKVGVLPPAAWSVRVAGVLRVYGDGVGNVNDIILR</sequence>
<protein>
    <submittedName>
        <fullName evidence="2">DUF5110 domain-containing protein</fullName>
    </submittedName>
</protein>
<reference evidence="1" key="1">
    <citation type="journal article" date="2013" name="Genetics">
        <title>The draft genome and transcriptome of Panagrellus redivivus are shaped by the harsh demands of a free-living lifestyle.</title>
        <authorList>
            <person name="Srinivasan J."/>
            <person name="Dillman A.R."/>
            <person name="Macchietto M.G."/>
            <person name="Heikkinen L."/>
            <person name="Lakso M."/>
            <person name="Fracchia K.M."/>
            <person name="Antoshechkin I."/>
            <person name="Mortazavi A."/>
            <person name="Wong G."/>
            <person name="Sternberg P.W."/>
        </authorList>
    </citation>
    <scope>NUCLEOTIDE SEQUENCE [LARGE SCALE GENOMIC DNA]</scope>
    <source>
        <strain evidence="1">MT8872</strain>
    </source>
</reference>